<dbReference type="SUPFAM" id="SSF48452">
    <property type="entry name" value="TPR-like"/>
    <property type="match status" value="1"/>
</dbReference>
<evidence type="ECO:0000256" key="1">
    <source>
        <dbReference type="ARBA" id="ARBA00022737"/>
    </source>
</evidence>
<dbReference type="GO" id="GO:0000244">
    <property type="term" value="P:spliceosomal tri-snRNP complex assembly"/>
    <property type="evidence" value="ECO:0007669"/>
    <property type="project" value="TreeGrafter"/>
</dbReference>
<proteinExistence type="predicted"/>
<dbReference type="InterPro" id="IPR011990">
    <property type="entry name" value="TPR-like_helical_dom_sf"/>
</dbReference>
<dbReference type="PANTHER" id="PTHR11246:SF1">
    <property type="entry name" value="PRE-MRNA-PROCESSING FACTOR 6"/>
    <property type="match status" value="1"/>
</dbReference>
<dbReference type="GO" id="GO:0046540">
    <property type="term" value="C:U4/U6 x U5 tri-snRNP complex"/>
    <property type="evidence" value="ECO:0007669"/>
    <property type="project" value="TreeGrafter"/>
</dbReference>
<dbReference type="InterPro" id="IPR045075">
    <property type="entry name" value="Syf1-like"/>
</dbReference>
<dbReference type="Proteomes" id="UP000681720">
    <property type="component" value="Unassembled WGS sequence"/>
</dbReference>
<accession>A0A8S3I7W3</accession>
<keyword evidence="1" id="KW-0677">Repeat</keyword>
<reference evidence="2" key="1">
    <citation type="submission" date="2021-02" db="EMBL/GenBank/DDBJ databases">
        <authorList>
            <person name="Nowell W R."/>
        </authorList>
    </citation>
    <scope>NUCLEOTIDE SEQUENCE</scope>
</reference>
<evidence type="ECO:0000313" key="3">
    <source>
        <dbReference type="Proteomes" id="UP000681720"/>
    </source>
</evidence>
<dbReference type="SMART" id="SM00386">
    <property type="entry name" value="HAT"/>
    <property type="match status" value="3"/>
</dbReference>
<evidence type="ECO:0000313" key="2">
    <source>
        <dbReference type="EMBL" id="CAF5193824.1"/>
    </source>
</evidence>
<dbReference type="FunFam" id="1.25.40.10:FF:000054">
    <property type="entry name" value="Pre-mRNA processing factor 6"/>
    <property type="match status" value="1"/>
</dbReference>
<comment type="caution">
    <text evidence="2">The sequence shown here is derived from an EMBL/GenBank/DDBJ whole genome shotgun (WGS) entry which is preliminary data.</text>
</comment>
<dbReference type="EMBL" id="CAJOBJ010339909">
    <property type="protein sequence ID" value="CAF5193824.1"/>
    <property type="molecule type" value="Genomic_DNA"/>
</dbReference>
<dbReference type="GO" id="GO:0071013">
    <property type="term" value="C:catalytic step 2 spliceosome"/>
    <property type="evidence" value="ECO:0007669"/>
    <property type="project" value="TreeGrafter"/>
</dbReference>
<gene>
    <name evidence="2" type="ORF">GIL414_LOCUS74016</name>
</gene>
<dbReference type="Gene3D" id="1.25.40.10">
    <property type="entry name" value="Tetratricopeptide repeat domain"/>
    <property type="match status" value="2"/>
</dbReference>
<protein>
    <recommendedName>
        <fullName evidence="4">Pre-mRNA-processing factor 6</fullName>
    </recommendedName>
</protein>
<dbReference type="PANTHER" id="PTHR11246">
    <property type="entry name" value="PRE-MRNA SPLICING FACTOR"/>
    <property type="match status" value="1"/>
</dbReference>
<evidence type="ECO:0008006" key="4">
    <source>
        <dbReference type="Google" id="ProtNLM"/>
    </source>
</evidence>
<dbReference type="InterPro" id="IPR003107">
    <property type="entry name" value="HAT"/>
</dbReference>
<name>A0A8S3I7W3_9BILA</name>
<dbReference type="AlphaFoldDB" id="A0A8S3I7W3"/>
<organism evidence="2 3">
    <name type="scientific">Rotaria magnacalcarata</name>
    <dbReference type="NCBI Taxonomy" id="392030"/>
    <lineage>
        <taxon>Eukaryota</taxon>
        <taxon>Metazoa</taxon>
        <taxon>Spiralia</taxon>
        <taxon>Gnathifera</taxon>
        <taxon>Rotifera</taxon>
        <taxon>Eurotatoria</taxon>
        <taxon>Bdelloidea</taxon>
        <taxon>Philodinida</taxon>
        <taxon>Philodinidae</taxon>
        <taxon>Rotaria</taxon>
    </lineage>
</organism>
<sequence>MASMLPSYGGDINDVKKARLLLKSVRETNPSHPPAWIASARLEEVVGKVQAARNLIMRGTEHCQKSEDVWLEAARLMPLDLARGIVTHAVRHLPQSVKIWVKAADLEQEPKAKKQVLRRALEHVPNSVRLWKAAVELEDEEDARIMLSRAVECCPTSVDVSSKVYIYLLASSLFYYL</sequence>